<dbReference type="PANTHER" id="PTHR44337">
    <property type="entry name" value="CARCINOEMBRYONIC ANTIGEN-RELATED CELL ADHESION MOLECULE 8"/>
    <property type="match status" value="1"/>
</dbReference>
<dbReference type="InterPro" id="IPR003599">
    <property type="entry name" value="Ig_sub"/>
</dbReference>
<dbReference type="InterPro" id="IPR052598">
    <property type="entry name" value="IgSF_CEA-related"/>
</dbReference>
<dbReference type="InterPro" id="IPR003598">
    <property type="entry name" value="Ig_sub2"/>
</dbReference>
<proteinExistence type="inferred from homology"/>
<dbReference type="Pfam" id="PF13927">
    <property type="entry name" value="Ig_3"/>
    <property type="match status" value="1"/>
</dbReference>
<keyword evidence="2" id="KW-1015">Disulfide bond</keyword>
<dbReference type="GO" id="GO:0007157">
    <property type="term" value="P:heterophilic cell-cell adhesion via plasma membrane cell adhesion molecules"/>
    <property type="evidence" value="ECO:0007669"/>
    <property type="project" value="TreeGrafter"/>
</dbReference>
<comment type="similarity">
    <text evidence="5">Belongs to the immunoglobulin superfamily. CEA family.</text>
</comment>
<organism evidence="8 9">
    <name type="scientific">Diceros bicornis minor</name>
    <name type="common">South-central black rhinoceros</name>
    <dbReference type="NCBI Taxonomy" id="77932"/>
    <lineage>
        <taxon>Eukaryota</taxon>
        <taxon>Metazoa</taxon>
        <taxon>Chordata</taxon>
        <taxon>Craniata</taxon>
        <taxon>Vertebrata</taxon>
        <taxon>Euteleostomi</taxon>
        <taxon>Mammalia</taxon>
        <taxon>Eutheria</taxon>
        <taxon>Laurasiatheria</taxon>
        <taxon>Perissodactyla</taxon>
        <taxon>Rhinocerotidae</taxon>
        <taxon>Diceros</taxon>
    </lineage>
</organism>
<dbReference type="InterPro" id="IPR013783">
    <property type="entry name" value="Ig-like_fold"/>
</dbReference>
<dbReference type="FunFam" id="2.60.40.10:FF:000244">
    <property type="entry name" value="carcinoembryonic antigen-related cell adhesion molecule 16"/>
    <property type="match status" value="1"/>
</dbReference>
<keyword evidence="1" id="KW-0732">Signal</keyword>
<evidence type="ECO:0000256" key="1">
    <source>
        <dbReference type="ARBA" id="ARBA00022729"/>
    </source>
</evidence>
<gene>
    <name evidence="8" type="ORF">HPG69_018114</name>
</gene>
<feature type="domain" description="Ig-like" evidence="7">
    <location>
        <begin position="113"/>
        <end position="205"/>
    </location>
</feature>
<evidence type="ECO:0000256" key="6">
    <source>
        <dbReference type="SAM" id="MobiDB-lite"/>
    </source>
</evidence>
<evidence type="ECO:0000256" key="3">
    <source>
        <dbReference type="ARBA" id="ARBA00023180"/>
    </source>
</evidence>
<comment type="caution">
    <text evidence="8">The sequence shown here is derived from an EMBL/GenBank/DDBJ whole genome shotgun (WGS) entry which is preliminary data.</text>
</comment>
<evidence type="ECO:0000313" key="8">
    <source>
        <dbReference type="EMBL" id="KAF5924179.1"/>
    </source>
</evidence>
<sequence length="209" mass="24051">MQSRSATAHRWCVPLAGAPAGRESHRLWLVQRRQSRVQTSNCIICNRHTRNYPGACIQWLRENILQWIPAVPEGHPEGYRLIQPTSYKEKFSKGVTHTRRHNQQLQRHGAQGPCSVNTRWHSPPSEPAIPQSQNTVVLICLTNDTEISIQWFFNNQSLRLTERMKLSQGNGTLTIDSVRREDARDYHCELSNPVSSSKSDPIRLTMKYE</sequence>
<dbReference type="AlphaFoldDB" id="A0A7J7F852"/>
<dbReference type="EMBL" id="JACDTQ010001059">
    <property type="protein sequence ID" value="KAF5924179.1"/>
    <property type="molecule type" value="Genomic_DNA"/>
</dbReference>
<name>A0A7J7F852_DICBM</name>
<feature type="region of interest" description="Disordered" evidence="6">
    <location>
        <begin position="190"/>
        <end position="209"/>
    </location>
</feature>
<dbReference type="PROSITE" id="PS50835">
    <property type="entry name" value="IG_LIKE"/>
    <property type="match status" value="1"/>
</dbReference>
<dbReference type="GO" id="GO:0009986">
    <property type="term" value="C:cell surface"/>
    <property type="evidence" value="ECO:0007669"/>
    <property type="project" value="TreeGrafter"/>
</dbReference>
<reference evidence="8 9" key="1">
    <citation type="journal article" date="2020" name="Mol. Biol. Evol.">
        <title>Interspecific Gene Flow and the Evolution of Specialization in Black and White Rhinoceros.</title>
        <authorList>
            <person name="Moodley Y."/>
            <person name="Westbury M.V."/>
            <person name="Russo I.M."/>
            <person name="Gopalakrishnan S."/>
            <person name="Rakotoarivelo A."/>
            <person name="Olsen R.A."/>
            <person name="Prost S."/>
            <person name="Tunstall T."/>
            <person name="Ryder O.A."/>
            <person name="Dalen L."/>
            <person name="Bruford M.W."/>
        </authorList>
    </citation>
    <scope>NUCLEOTIDE SEQUENCE [LARGE SCALE GENOMIC DNA]</scope>
    <source>
        <strain evidence="8">SBR-YM</strain>
        <tissue evidence="8">Skin</tissue>
    </source>
</reference>
<accession>A0A7J7F852</accession>
<dbReference type="SUPFAM" id="SSF48726">
    <property type="entry name" value="Immunoglobulin"/>
    <property type="match status" value="1"/>
</dbReference>
<keyword evidence="9" id="KW-1185">Reference proteome</keyword>
<evidence type="ECO:0000256" key="5">
    <source>
        <dbReference type="ARBA" id="ARBA00038222"/>
    </source>
</evidence>
<dbReference type="InterPro" id="IPR036179">
    <property type="entry name" value="Ig-like_dom_sf"/>
</dbReference>
<keyword evidence="3" id="KW-0325">Glycoprotein</keyword>
<dbReference type="SMART" id="SM00409">
    <property type="entry name" value="IG"/>
    <property type="match status" value="1"/>
</dbReference>
<evidence type="ECO:0000313" key="9">
    <source>
        <dbReference type="Proteomes" id="UP000551758"/>
    </source>
</evidence>
<dbReference type="Proteomes" id="UP000551758">
    <property type="component" value="Unassembled WGS sequence"/>
</dbReference>
<dbReference type="InterPro" id="IPR007110">
    <property type="entry name" value="Ig-like_dom"/>
</dbReference>
<keyword evidence="4" id="KW-0393">Immunoglobulin domain</keyword>
<evidence type="ECO:0000256" key="4">
    <source>
        <dbReference type="ARBA" id="ARBA00023319"/>
    </source>
</evidence>
<dbReference type="SMART" id="SM00408">
    <property type="entry name" value="IGc2"/>
    <property type="match status" value="1"/>
</dbReference>
<evidence type="ECO:0000256" key="2">
    <source>
        <dbReference type="ARBA" id="ARBA00023157"/>
    </source>
</evidence>
<dbReference type="Gene3D" id="2.60.40.10">
    <property type="entry name" value="Immunoglobulins"/>
    <property type="match status" value="1"/>
</dbReference>
<evidence type="ECO:0000259" key="7">
    <source>
        <dbReference type="PROSITE" id="PS50835"/>
    </source>
</evidence>
<dbReference type="PANTHER" id="PTHR44337:SF20">
    <property type="entry name" value="CARCINOEMBRYONIC ANTIGEN-RELATED CELL ADHESION MOLECULE 5-RELATED"/>
    <property type="match status" value="1"/>
</dbReference>
<protein>
    <recommendedName>
        <fullName evidence="7">Ig-like domain-containing protein</fullName>
    </recommendedName>
</protein>